<dbReference type="EMBL" id="CP063845">
    <property type="protein sequence ID" value="UFP93255.1"/>
    <property type="molecule type" value="Genomic_DNA"/>
</dbReference>
<dbReference type="InterPro" id="IPR010985">
    <property type="entry name" value="Ribbon_hlx_hlx"/>
</dbReference>
<evidence type="ECO:0000313" key="1">
    <source>
        <dbReference type="EMBL" id="UFP93255.1"/>
    </source>
</evidence>
<reference evidence="1 2" key="1">
    <citation type="journal article" date="2021" name="Genome Biol. Evol.">
        <title>Complete Genome Sequencing of a Novel Gloeobacter Species from a Waterfall Cave in Mexico.</title>
        <authorList>
            <person name="Saw J.H."/>
            <person name="Cardona T."/>
            <person name="Montejano G."/>
        </authorList>
    </citation>
    <scope>NUCLEOTIDE SEQUENCE [LARGE SCALE GENOMIC DNA]</scope>
    <source>
        <strain evidence="1">MG652769</strain>
    </source>
</reference>
<organism evidence="1 2">
    <name type="scientific">Gloeobacter morelensis MG652769</name>
    <dbReference type="NCBI Taxonomy" id="2781736"/>
    <lineage>
        <taxon>Bacteria</taxon>
        <taxon>Bacillati</taxon>
        <taxon>Cyanobacteriota</taxon>
        <taxon>Cyanophyceae</taxon>
        <taxon>Gloeobacterales</taxon>
        <taxon>Gloeobacteraceae</taxon>
        <taxon>Gloeobacter</taxon>
        <taxon>Gloeobacter morelensis</taxon>
    </lineage>
</organism>
<proteinExistence type="predicted"/>
<sequence length="83" mass="9420">MQGPTVRISASAHRTLKELAARSGESMQTVLDRAVEEYRRGQFLEEANRAFAALRDDPEAWQAELAEREIWDHALADDLGEEH</sequence>
<keyword evidence="2" id="KW-1185">Reference proteome</keyword>
<accession>A0ABY3PHV0</accession>
<dbReference type="SUPFAM" id="SSF47598">
    <property type="entry name" value="Ribbon-helix-helix"/>
    <property type="match status" value="1"/>
</dbReference>
<name>A0ABY3PHV0_9CYAN</name>
<dbReference type="Proteomes" id="UP001054846">
    <property type="component" value="Chromosome"/>
</dbReference>
<gene>
    <name evidence="1" type="ORF">ISF26_15785</name>
</gene>
<protein>
    <submittedName>
        <fullName evidence="1">Toxin-antitoxin system protein</fullName>
    </submittedName>
</protein>
<evidence type="ECO:0000313" key="2">
    <source>
        <dbReference type="Proteomes" id="UP001054846"/>
    </source>
</evidence>